<dbReference type="EMBL" id="JAMKFF010000009">
    <property type="protein sequence ID" value="MCL8494508.1"/>
    <property type="molecule type" value="Genomic_DNA"/>
</dbReference>
<feature type="region of interest" description="Disordered" evidence="1">
    <location>
        <begin position="32"/>
        <end position="103"/>
    </location>
</feature>
<gene>
    <name evidence="3" type="ORF">M5J06_10265</name>
</gene>
<evidence type="ECO:0000256" key="1">
    <source>
        <dbReference type="SAM" id="MobiDB-lite"/>
    </source>
</evidence>
<keyword evidence="4" id="KW-1185">Reference proteome</keyword>
<keyword evidence="2" id="KW-0732">Signal</keyword>
<reference evidence="3 4" key="1">
    <citation type="submission" date="2022-05" db="EMBL/GenBank/DDBJ databases">
        <title>Corynebacterium sp. B5-R-101 sp. nov., isolated from human feces.</title>
        <authorList>
            <person name="Shamsuzzaman M."/>
            <person name="Dahal R.H."/>
        </authorList>
    </citation>
    <scope>NUCLEOTIDE SEQUENCE [LARGE SCALE GENOMIC DNA]</scope>
    <source>
        <strain evidence="3 4">B5-R-101</strain>
    </source>
</reference>
<dbReference type="RefSeq" id="WP_250224597.1">
    <property type="nucleotide sequence ID" value="NZ_JAMFTR010000009.1"/>
</dbReference>
<evidence type="ECO:0008006" key="5">
    <source>
        <dbReference type="Google" id="ProtNLM"/>
    </source>
</evidence>
<feature type="chain" id="PRO_5045919184" description="Secreted protein" evidence="2">
    <location>
        <begin position="19"/>
        <end position="240"/>
    </location>
</feature>
<accession>A0ABT0TD74</accession>
<dbReference type="PROSITE" id="PS51257">
    <property type="entry name" value="PROKAR_LIPOPROTEIN"/>
    <property type="match status" value="1"/>
</dbReference>
<feature type="signal peptide" evidence="2">
    <location>
        <begin position="1"/>
        <end position="18"/>
    </location>
</feature>
<comment type="caution">
    <text evidence="3">The sequence shown here is derived from an EMBL/GenBank/DDBJ whole genome shotgun (WGS) entry which is preliminary data.</text>
</comment>
<evidence type="ECO:0000313" key="4">
    <source>
        <dbReference type="Proteomes" id="UP001203579"/>
    </source>
</evidence>
<proteinExistence type="predicted"/>
<protein>
    <recommendedName>
        <fullName evidence="5">Secreted protein</fullName>
    </recommendedName>
</protein>
<name>A0ABT0TD74_9CORY</name>
<evidence type="ECO:0000313" key="3">
    <source>
        <dbReference type="EMBL" id="MCL8494508.1"/>
    </source>
</evidence>
<feature type="compositionally biased region" description="Polar residues" evidence="1">
    <location>
        <begin position="42"/>
        <end position="59"/>
    </location>
</feature>
<organism evidence="3 4">
    <name type="scientific">Corynebacterium intestinale</name>
    <dbReference type="NCBI Taxonomy" id="2943492"/>
    <lineage>
        <taxon>Bacteria</taxon>
        <taxon>Bacillati</taxon>
        <taxon>Actinomycetota</taxon>
        <taxon>Actinomycetes</taxon>
        <taxon>Mycobacteriales</taxon>
        <taxon>Corynebacteriaceae</taxon>
        <taxon>Corynebacterium</taxon>
    </lineage>
</organism>
<evidence type="ECO:0000256" key="2">
    <source>
        <dbReference type="SAM" id="SignalP"/>
    </source>
</evidence>
<dbReference type="Proteomes" id="UP001203579">
    <property type="component" value="Unassembled WGS sequence"/>
</dbReference>
<sequence length="240" mass="24286">MSAFSRSLFTLVCASSVAALVGCTAEEPAPVAADAPAVESTGDVSTTQAEPDSDGQPQPSIEAAGPNPTLPAGYTPGAADSGAAEGAKTSNAQDVDKGGAGTSAASGIEKCVYRKDRVRSEGNPADVPSTVSGTVHKAKAGDLDGGEPGIVLPEYASEEVWVLVLDAPTTLSGSMSGRPGEVEVRANQECIGIVGSGDLWDGYEGMKVTLPIDATSGFWQSDVSVPMGTLRMPYIPADIL</sequence>